<evidence type="ECO:0000313" key="10">
    <source>
        <dbReference type="Proteomes" id="UP000773462"/>
    </source>
</evidence>
<accession>A0ABS4NQD8</accession>
<dbReference type="Gene3D" id="3.40.1010.10">
    <property type="entry name" value="Cobalt-precorrin-4 Transmethylase, Domain 1"/>
    <property type="match status" value="1"/>
</dbReference>
<dbReference type="InterPro" id="IPR014776">
    <property type="entry name" value="4pyrrole_Mease_sub2"/>
</dbReference>
<dbReference type="InterPro" id="IPR000878">
    <property type="entry name" value="4pyrrol_Mease"/>
</dbReference>
<evidence type="ECO:0000313" key="9">
    <source>
        <dbReference type="EMBL" id="MBP2112271.1"/>
    </source>
</evidence>
<dbReference type="EC" id="2.1.1.151" evidence="9"/>
<reference evidence="9 10" key="1">
    <citation type="submission" date="2021-03" db="EMBL/GenBank/DDBJ databases">
        <title>Genomic Encyclopedia of Type Strains, Phase IV (KMG-IV): sequencing the most valuable type-strain genomes for metagenomic binning, comparative biology and taxonomic classification.</title>
        <authorList>
            <person name="Goeker M."/>
        </authorList>
    </citation>
    <scope>NUCLEOTIDE SEQUENCE [LARGE SCALE GENOMIC DNA]</scope>
    <source>
        <strain evidence="9 10">DSM 101953</strain>
    </source>
</reference>
<keyword evidence="3" id="KW-0169">Cobalamin biosynthesis</keyword>
<feature type="domain" description="Tetrapyrrole methylase" evidence="8">
    <location>
        <begin position="61"/>
        <end position="271"/>
    </location>
</feature>
<dbReference type="Pfam" id="PF00590">
    <property type="entry name" value="TP_methylase"/>
    <property type="match status" value="1"/>
</dbReference>
<evidence type="ECO:0000256" key="6">
    <source>
        <dbReference type="ARBA" id="ARBA00022691"/>
    </source>
</evidence>
<evidence type="ECO:0000256" key="7">
    <source>
        <dbReference type="SAM" id="MobiDB-lite"/>
    </source>
</evidence>
<dbReference type="InterPro" id="IPR014777">
    <property type="entry name" value="4pyrrole_Mease_sub1"/>
</dbReference>
<dbReference type="SUPFAM" id="SSF53790">
    <property type="entry name" value="Tetrapyrrole methylase"/>
    <property type="match status" value="1"/>
</dbReference>
<evidence type="ECO:0000256" key="3">
    <source>
        <dbReference type="ARBA" id="ARBA00022573"/>
    </source>
</evidence>
<evidence type="ECO:0000256" key="5">
    <source>
        <dbReference type="ARBA" id="ARBA00022679"/>
    </source>
</evidence>
<gene>
    <name evidence="9" type="ORF">J2Z70_002425</name>
</gene>
<dbReference type="PANTHER" id="PTHR43467">
    <property type="entry name" value="COBALT-PRECORRIN-2 C(20)-METHYLTRANSFERASE"/>
    <property type="match status" value="1"/>
</dbReference>
<sequence>MKTDVTEPREQAAEGQEISSGEAAGTLWTEAAIQAASALFDPLDAEELELEERLTPRALGTLYGIGVGPGDPELITLKACRLLRECPVIAYPATKKGGKSYAYEIIELHVDPQDKIMLGLVFPMTKDPELLAGGWTRTVELCWGELRQGRDVAFVTEGDPNLYSTFIHLARLMQELHPGVPVVSVPGISSVLGAAAALEQPLADGNQRVGIIPATDDREALREALLHHDTVVFLKVAKVLDVVLDVLDELGLSGCASVVTKVTSPYETVWRDARDLRGKEVEYLSLMVVSK</sequence>
<dbReference type="NCBIfam" id="TIGR01467">
    <property type="entry name" value="cobI_cbiL"/>
    <property type="match status" value="1"/>
</dbReference>
<evidence type="ECO:0000256" key="2">
    <source>
        <dbReference type="ARBA" id="ARBA00005879"/>
    </source>
</evidence>
<organism evidence="9 10">
    <name type="scientific">Paenibacillus silagei</name>
    <dbReference type="NCBI Taxonomy" id="1670801"/>
    <lineage>
        <taxon>Bacteria</taxon>
        <taxon>Bacillati</taxon>
        <taxon>Bacillota</taxon>
        <taxon>Bacilli</taxon>
        <taxon>Bacillales</taxon>
        <taxon>Paenibacillaceae</taxon>
        <taxon>Paenibacillus</taxon>
    </lineage>
</organism>
<name>A0ABS4NQD8_9BACL</name>
<dbReference type="InterPro" id="IPR006364">
    <property type="entry name" value="CobI/CbiL/CobIJ_dom"/>
</dbReference>
<keyword evidence="6" id="KW-0949">S-adenosyl-L-methionine</keyword>
<dbReference type="GO" id="GO:0030788">
    <property type="term" value="F:precorrin-2 C20-methyltransferase activity"/>
    <property type="evidence" value="ECO:0007669"/>
    <property type="project" value="UniProtKB-EC"/>
</dbReference>
<dbReference type="InterPro" id="IPR035996">
    <property type="entry name" value="4pyrrol_Methylase_sf"/>
</dbReference>
<evidence type="ECO:0000256" key="4">
    <source>
        <dbReference type="ARBA" id="ARBA00022603"/>
    </source>
</evidence>
<dbReference type="PANTHER" id="PTHR43467:SF2">
    <property type="entry name" value="COBALT-PRECORRIN-2 C(20)-METHYLTRANSFERASE"/>
    <property type="match status" value="1"/>
</dbReference>
<keyword evidence="5 9" id="KW-0808">Transferase</keyword>
<comment type="caution">
    <text evidence="9">The sequence shown here is derived from an EMBL/GenBank/DDBJ whole genome shotgun (WGS) entry which is preliminary data.</text>
</comment>
<keyword evidence="10" id="KW-1185">Reference proteome</keyword>
<feature type="compositionally biased region" description="Basic and acidic residues" evidence="7">
    <location>
        <begin position="1"/>
        <end position="12"/>
    </location>
</feature>
<dbReference type="GO" id="GO:0032259">
    <property type="term" value="P:methylation"/>
    <property type="evidence" value="ECO:0007669"/>
    <property type="project" value="UniProtKB-KW"/>
</dbReference>
<dbReference type="Proteomes" id="UP000773462">
    <property type="component" value="Unassembled WGS sequence"/>
</dbReference>
<dbReference type="CDD" id="cd11645">
    <property type="entry name" value="Precorrin_2_C20_MT"/>
    <property type="match status" value="1"/>
</dbReference>
<evidence type="ECO:0000256" key="1">
    <source>
        <dbReference type="ARBA" id="ARBA00004953"/>
    </source>
</evidence>
<dbReference type="RefSeq" id="WP_209872982.1">
    <property type="nucleotide sequence ID" value="NZ_JAGGLV010000006.1"/>
</dbReference>
<comment type="pathway">
    <text evidence="1">Cofactor biosynthesis; adenosylcobalamin biosynthesis.</text>
</comment>
<dbReference type="GO" id="GO:0043781">
    <property type="term" value="F:cobalt-factor II C20-methyltransferase activity"/>
    <property type="evidence" value="ECO:0007669"/>
    <property type="project" value="UniProtKB-EC"/>
</dbReference>
<protein>
    <submittedName>
        <fullName evidence="9">Precorrin-2/cobalt-factor-2 C20-methyltransferase</fullName>
        <ecNumber evidence="9">2.1.1.130</ecNumber>
        <ecNumber evidence="9">2.1.1.151</ecNumber>
    </submittedName>
</protein>
<dbReference type="Gene3D" id="3.30.950.10">
    <property type="entry name" value="Methyltransferase, Cobalt-precorrin-4 Transmethylase, Domain 2"/>
    <property type="match status" value="1"/>
</dbReference>
<comment type="similarity">
    <text evidence="2">Belongs to the precorrin methyltransferase family.</text>
</comment>
<dbReference type="EMBL" id="JAGGLV010000006">
    <property type="protein sequence ID" value="MBP2112271.1"/>
    <property type="molecule type" value="Genomic_DNA"/>
</dbReference>
<evidence type="ECO:0000259" key="8">
    <source>
        <dbReference type="Pfam" id="PF00590"/>
    </source>
</evidence>
<proteinExistence type="inferred from homology"/>
<feature type="region of interest" description="Disordered" evidence="7">
    <location>
        <begin position="1"/>
        <end position="21"/>
    </location>
</feature>
<keyword evidence="4 9" id="KW-0489">Methyltransferase</keyword>
<dbReference type="InterPro" id="IPR012382">
    <property type="entry name" value="CobI/CbiL"/>
</dbReference>
<dbReference type="EC" id="2.1.1.130" evidence="9"/>